<organism evidence="2 3">
    <name type="scientific">Streptosporangium carneum</name>
    <dbReference type="NCBI Taxonomy" id="47481"/>
    <lineage>
        <taxon>Bacteria</taxon>
        <taxon>Bacillati</taxon>
        <taxon>Actinomycetota</taxon>
        <taxon>Actinomycetes</taxon>
        <taxon>Streptosporangiales</taxon>
        <taxon>Streptosporangiaceae</taxon>
        <taxon>Streptosporangium</taxon>
    </lineage>
</organism>
<dbReference type="Proteomes" id="UP001143474">
    <property type="component" value="Unassembled WGS sequence"/>
</dbReference>
<reference evidence="2" key="2">
    <citation type="submission" date="2023-01" db="EMBL/GenBank/DDBJ databases">
        <authorList>
            <person name="Sun Q."/>
            <person name="Evtushenko L."/>
        </authorList>
    </citation>
    <scope>NUCLEOTIDE SEQUENCE</scope>
    <source>
        <strain evidence="2">VKM Ac-2007</strain>
    </source>
</reference>
<keyword evidence="1" id="KW-0732">Signal</keyword>
<dbReference type="AlphaFoldDB" id="A0A9W6I0Q2"/>
<feature type="signal peptide" evidence="1">
    <location>
        <begin position="1"/>
        <end position="20"/>
    </location>
</feature>
<evidence type="ECO:0000256" key="1">
    <source>
        <dbReference type="SAM" id="SignalP"/>
    </source>
</evidence>
<dbReference type="RefSeq" id="WP_271217377.1">
    <property type="nucleotide sequence ID" value="NZ_BAAAVD010000003.1"/>
</dbReference>
<feature type="chain" id="PRO_5040752795" evidence="1">
    <location>
        <begin position="21"/>
        <end position="107"/>
    </location>
</feature>
<accession>A0A9W6I0Q2</accession>
<gene>
    <name evidence="2" type="ORF">GCM10017600_23040</name>
</gene>
<protein>
    <submittedName>
        <fullName evidence="2">Uncharacterized protein</fullName>
    </submittedName>
</protein>
<evidence type="ECO:0000313" key="3">
    <source>
        <dbReference type="Proteomes" id="UP001143474"/>
    </source>
</evidence>
<evidence type="ECO:0000313" key="2">
    <source>
        <dbReference type="EMBL" id="GLK08899.1"/>
    </source>
</evidence>
<sequence>MSRRFLGMGIAALIATASLAAPSAASAHTAGARTANSASAVCAQDTNWTTYAQVSCTGTSLSYRVEAQYCRPGSCTWHNGPWVSGGAWSTVSGFSGGGFNTIQYRFA</sequence>
<name>A0A9W6I0Q2_9ACTN</name>
<dbReference type="EMBL" id="BSEV01000003">
    <property type="protein sequence ID" value="GLK08899.1"/>
    <property type="molecule type" value="Genomic_DNA"/>
</dbReference>
<comment type="caution">
    <text evidence="2">The sequence shown here is derived from an EMBL/GenBank/DDBJ whole genome shotgun (WGS) entry which is preliminary data.</text>
</comment>
<keyword evidence="3" id="KW-1185">Reference proteome</keyword>
<proteinExistence type="predicted"/>
<reference evidence="2" key="1">
    <citation type="journal article" date="2014" name="Int. J. Syst. Evol. Microbiol.">
        <title>Complete genome sequence of Corynebacterium casei LMG S-19264T (=DSM 44701T), isolated from a smear-ripened cheese.</title>
        <authorList>
            <consortium name="US DOE Joint Genome Institute (JGI-PGF)"/>
            <person name="Walter F."/>
            <person name="Albersmeier A."/>
            <person name="Kalinowski J."/>
            <person name="Ruckert C."/>
        </authorList>
    </citation>
    <scope>NUCLEOTIDE SEQUENCE</scope>
    <source>
        <strain evidence="2">VKM Ac-2007</strain>
    </source>
</reference>